<dbReference type="InterPro" id="IPR031107">
    <property type="entry name" value="Small_HSP"/>
</dbReference>
<comment type="similarity">
    <text evidence="1 2">Belongs to the small heat shock protein (HSP20) family.</text>
</comment>
<dbReference type="InterPro" id="IPR002068">
    <property type="entry name" value="A-crystallin/Hsp20_dom"/>
</dbReference>
<dbReference type="Proteomes" id="UP000204221">
    <property type="component" value="Chromosome"/>
</dbReference>
<name>A0A221VW89_9PSEU</name>
<dbReference type="PANTHER" id="PTHR11527">
    <property type="entry name" value="HEAT-SHOCK PROTEIN 20 FAMILY MEMBER"/>
    <property type="match status" value="1"/>
</dbReference>
<dbReference type="Gene3D" id="2.60.40.790">
    <property type="match status" value="1"/>
</dbReference>
<dbReference type="SUPFAM" id="SSF49764">
    <property type="entry name" value="HSP20-like chaperones"/>
    <property type="match status" value="1"/>
</dbReference>
<evidence type="ECO:0000256" key="2">
    <source>
        <dbReference type="RuleBase" id="RU003616"/>
    </source>
</evidence>
<dbReference type="RefSeq" id="WP_093939615.1">
    <property type="nucleotide sequence ID" value="NZ_CP022521.1"/>
</dbReference>
<evidence type="ECO:0000256" key="1">
    <source>
        <dbReference type="PROSITE-ProRule" id="PRU00285"/>
    </source>
</evidence>
<organism evidence="3 4">
    <name type="scientific">Actinoalloteichus hoggarensis</name>
    <dbReference type="NCBI Taxonomy" id="1470176"/>
    <lineage>
        <taxon>Bacteria</taxon>
        <taxon>Bacillati</taxon>
        <taxon>Actinomycetota</taxon>
        <taxon>Actinomycetes</taxon>
        <taxon>Pseudonocardiales</taxon>
        <taxon>Pseudonocardiaceae</taxon>
        <taxon>Actinoalloteichus</taxon>
    </lineage>
</organism>
<accession>A0A221VW89</accession>
<proteinExistence type="inferred from homology"/>
<dbReference type="AlphaFoldDB" id="A0A221VW89"/>
<sequence>MAIITRRSGWESFGGLNRELDAAFDTLVGRAFGAAAPRRAVNFTPAADVSRDGDDVLITLELPGVDIDSDVAVEVSEGRLSISGSRREARETKKDDRIAKEIRTGAFRREFTIPEHVTPDQVEASYDRGLLEVRVGRVVRPEPTTTRVTVRQGAPAPTAVEQPAEQDGAAAESSDD</sequence>
<evidence type="ECO:0000313" key="3">
    <source>
        <dbReference type="EMBL" id="ASO17785.1"/>
    </source>
</evidence>
<reference evidence="3 4" key="1">
    <citation type="submission" date="2017-07" db="EMBL/GenBank/DDBJ databases">
        <title>Complete genome sequence of Actinoalloteichus hoggarensis DSM 45943, type strain of Actinoalloteichus hoggarensis.</title>
        <authorList>
            <person name="Ruckert C."/>
            <person name="Nouioui I."/>
            <person name="Willmese J."/>
            <person name="van Wezel G."/>
            <person name="Klenk H.-P."/>
            <person name="Kalinowski J."/>
            <person name="Zotchev S.B."/>
        </authorList>
    </citation>
    <scope>NUCLEOTIDE SEQUENCE [LARGE SCALE GENOMIC DNA]</scope>
    <source>
        <strain evidence="3 4">DSM 45943</strain>
    </source>
</reference>
<evidence type="ECO:0000313" key="4">
    <source>
        <dbReference type="Proteomes" id="UP000204221"/>
    </source>
</evidence>
<gene>
    <name evidence="3" type="primary">hspX</name>
    <name evidence="3" type="ORF">AHOG_00560</name>
</gene>
<dbReference type="EMBL" id="CP022521">
    <property type="protein sequence ID" value="ASO17785.1"/>
    <property type="molecule type" value="Genomic_DNA"/>
</dbReference>
<keyword evidence="4" id="KW-1185">Reference proteome</keyword>
<protein>
    <submittedName>
        <fullName evidence="3">Alpha-crystallin</fullName>
    </submittedName>
</protein>
<dbReference type="KEGG" id="ahg:AHOG_00560"/>
<dbReference type="Pfam" id="PF00011">
    <property type="entry name" value="HSP20"/>
    <property type="match status" value="1"/>
</dbReference>
<dbReference type="CDD" id="cd06464">
    <property type="entry name" value="ACD_sHsps-like"/>
    <property type="match status" value="1"/>
</dbReference>
<dbReference type="InterPro" id="IPR008978">
    <property type="entry name" value="HSP20-like_chaperone"/>
</dbReference>
<dbReference type="PROSITE" id="PS01031">
    <property type="entry name" value="SHSP"/>
    <property type="match status" value="1"/>
</dbReference>
<dbReference type="OrthoDB" id="3855217at2"/>